<reference evidence="2 3" key="1">
    <citation type="submission" date="2024-02" db="EMBL/GenBank/DDBJ databases">
        <title>De novo assembly and annotation of 12 fungi associated with fruit tree decline syndrome in Ontario, Canada.</title>
        <authorList>
            <person name="Sulman M."/>
            <person name="Ellouze W."/>
            <person name="Ilyukhin E."/>
        </authorList>
    </citation>
    <scope>NUCLEOTIDE SEQUENCE [LARGE SCALE GENOMIC DNA]</scope>
    <source>
        <strain evidence="2 3">M1-105</strain>
    </source>
</reference>
<name>A0ABR3SCA7_9PEZI</name>
<feature type="compositionally biased region" description="Basic residues" evidence="1">
    <location>
        <begin position="158"/>
        <end position="171"/>
    </location>
</feature>
<dbReference type="EMBL" id="JAJVDC020000247">
    <property type="protein sequence ID" value="KAL1616962.1"/>
    <property type="molecule type" value="Genomic_DNA"/>
</dbReference>
<feature type="region of interest" description="Disordered" evidence="1">
    <location>
        <begin position="151"/>
        <end position="175"/>
    </location>
</feature>
<comment type="caution">
    <text evidence="2">The sequence shown here is derived from an EMBL/GenBank/DDBJ whole genome shotgun (WGS) entry which is preliminary data.</text>
</comment>
<feature type="compositionally biased region" description="Polar residues" evidence="1">
    <location>
        <begin position="57"/>
        <end position="75"/>
    </location>
</feature>
<evidence type="ECO:0000313" key="2">
    <source>
        <dbReference type="EMBL" id="KAL1616962.1"/>
    </source>
</evidence>
<organism evidence="2 3">
    <name type="scientific">Neofusicoccum ribis</name>
    <dbReference type="NCBI Taxonomy" id="45134"/>
    <lineage>
        <taxon>Eukaryota</taxon>
        <taxon>Fungi</taxon>
        <taxon>Dikarya</taxon>
        <taxon>Ascomycota</taxon>
        <taxon>Pezizomycotina</taxon>
        <taxon>Dothideomycetes</taxon>
        <taxon>Dothideomycetes incertae sedis</taxon>
        <taxon>Botryosphaeriales</taxon>
        <taxon>Botryosphaeriaceae</taxon>
        <taxon>Neofusicoccum</taxon>
    </lineage>
</organism>
<accession>A0ABR3SCA7</accession>
<evidence type="ECO:0000256" key="1">
    <source>
        <dbReference type="SAM" id="MobiDB-lite"/>
    </source>
</evidence>
<sequence>MTPRETSKVSPFLSSGASSYELLATGSGRQLKEIMSPNELEEAWFDFEKYQRSPYTESSRAISGSPVSHYQSAAGTGTDMDGSTDAENKIAARKGGWFIMMSRTTADLALEYAKPSENNNDDDVVIINIRPARGAIRTGQDNDVVMLDMRSAQPTPKRGSRAARKRRRRASRSSVVPYALPPQRIQNDAEQVMANLKRWATFTELWKDIHTIAMGAPGLRHATEAIDGYVRLLEDDDWNFQLWRDPLGKYWREFKAQWNKLSDEKPLDVKVIGKVGEAGRLLKAVLGSY</sequence>
<proteinExistence type="predicted"/>
<evidence type="ECO:0000313" key="3">
    <source>
        <dbReference type="Proteomes" id="UP001521116"/>
    </source>
</evidence>
<protein>
    <submittedName>
        <fullName evidence="2">Uncharacterized protein</fullName>
    </submittedName>
</protein>
<keyword evidence="3" id="KW-1185">Reference proteome</keyword>
<gene>
    <name evidence="2" type="ORF">SLS56_011204</name>
</gene>
<feature type="region of interest" description="Disordered" evidence="1">
    <location>
        <begin position="57"/>
        <end position="85"/>
    </location>
</feature>
<dbReference type="Proteomes" id="UP001521116">
    <property type="component" value="Unassembled WGS sequence"/>
</dbReference>